<feature type="signal peptide" evidence="2">
    <location>
        <begin position="1"/>
        <end position="20"/>
    </location>
</feature>
<organism evidence="3 4">
    <name type="scientific">Dulcicalothrix desertica PCC 7102</name>
    <dbReference type="NCBI Taxonomy" id="232991"/>
    <lineage>
        <taxon>Bacteria</taxon>
        <taxon>Bacillati</taxon>
        <taxon>Cyanobacteriota</taxon>
        <taxon>Cyanophyceae</taxon>
        <taxon>Nostocales</taxon>
        <taxon>Calotrichaceae</taxon>
        <taxon>Dulcicalothrix</taxon>
    </lineage>
</organism>
<protein>
    <submittedName>
        <fullName evidence="3">Uncharacterized protein</fullName>
    </submittedName>
</protein>
<keyword evidence="2" id="KW-0732">Signal</keyword>
<evidence type="ECO:0000313" key="4">
    <source>
        <dbReference type="Proteomes" id="UP000271624"/>
    </source>
</evidence>
<accession>A0A3S1B476</accession>
<dbReference type="RefSeq" id="WP_127082563.1">
    <property type="nucleotide sequence ID" value="NZ_RSCL01000010.1"/>
</dbReference>
<evidence type="ECO:0000313" key="3">
    <source>
        <dbReference type="EMBL" id="RUT04571.1"/>
    </source>
</evidence>
<sequence length="78" mass="8321">MITKILSAGTVLIAASTIYASVTDSSALVLRQEQQSNYSPREGTNPSGRYNSQGVWIFTSTERTSYENFQGGGPGSGK</sequence>
<feature type="region of interest" description="Disordered" evidence="1">
    <location>
        <begin position="33"/>
        <end position="52"/>
    </location>
</feature>
<feature type="chain" id="PRO_5030082940" evidence="2">
    <location>
        <begin position="21"/>
        <end position="78"/>
    </location>
</feature>
<gene>
    <name evidence="3" type="ORF">DSM106972_041400</name>
</gene>
<reference evidence="3" key="2">
    <citation type="journal article" date="2019" name="Genome Biol. Evol.">
        <title>Day and night: Metabolic profiles and evolutionary relationships of six axenic non-marine cyanobacteria.</title>
        <authorList>
            <person name="Will S.E."/>
            <person name="Henke P."/>
            <person name="Boedeker C."/>
            <person name="Huang S."/>
            <person name="Brinkmann H."/>
            <person name="Rohde M."/>
            <person name="Jarek M."/>
            <person name="Friedl T."/>
            <person name="Seufert S."/>
            <person name="Schumacher M."/>
            <person name="Overmann J."/>
            <person name="Neumann-Schaal M."/>
            <person name="Petersen J."/>
        </authorList>
    </citation>
    <scope>NUCLEOTIDE SEQUENCE [LARGE SCALE GENOMIC DNA]</scope>
    <source>
        <strain evidence="3">PCC 7102</strain>
    </source>
</reference>
<dbReference type="AlphaFoldDB" id="A0A3S1B476"/>
<reference evidence="3" key="1">
    <citation type="submission" date="2018-12" db="EMBL/GenBank/DDBJ databases">
        <authorList>
            <person name="Will S."/>
            <person name="Neumann-Schaal M."/>
            <person name="Henke P."/>
        </authorList>
    </citation>
    <scope>NUCLEOTIDE SEQUENCE</scope>
    <source>
        <strain evidence="3">PCC 7102</strain>
    </source>
</reference>
<evidence type="ECO:0000256" key="1">
    <source>
        <dbReference type="SAM" id="MobiDB-lite"/>
    </source>
</evidence>
<evidence type="ECO:0000256" key="2">
    <source>
        <dbReference type="SAM" id="SignalP"/>
    </source>
</evidence>
<dbReference type="EMBL" id="RSCL01000010">
    <property type="protein sequence ID" value="RUT04571.1"/>
    <property type="molecule type" value="Genomic_DNA"/>
</dbReference>
<comment type="caution">
    <text evidence="3">The sequence shown here is derived from an EMBL/GenBank/DDBJ whole genome shotgun (WGS) entry which is preliminary data.</text>
</comment>
<keyword evidence="4" id="KW-1185">Reference proteome</keyword>
<dbReference type="Proteomes" id="UP000271624">
    <property type="component" value="Unassembled WGS sequence"/>
</dbReference>
<name>A0A3S1B476_9CYAN</name>
<dbReference type="OrthoDB" id="516954at2"/>
<proteinExistence type="predicted"/>